<comment type="subunit">
    <text evidence="6">Component of the mitochondrial small ribosomal subunit.</text>
</comment>
<dbReference type="PANTHER" id="PTHR37799:SF1">
    <property type="entry name" value="SMALL RIBOSOMAL SUBUNIT PROTEIN MS23"/>
    <property type="match status" value="1"/>
</dbReference>
<evidence type="ECO:0000256" key="4">
    <source>
        <dbReference type="ARBA" id="ARBA00023128"/>
    </source>
</evidence>
<dbReference type="PIRSF" id="PIRSF029764">
    <property type="entry name" value="RSM25"/>
    <property type="match status" value="1"/>
</dbReference>
<keyword evidence="5 6" id="KW-0687">Ribonucleoprotein</keyword>
<keyword evidence="3 6" id="KW-0689">Ribosomal protein</keyword>
<reference evidence="8" key="1">
    <citation type="submission" date="2014-03" db="EMBL/GenBank/DDBJ databases">
        <authorList>
            <person name="Casaregola S."/>
        </authorList>
    </citation>
    <scope>NUCLEOTIDE SEQUENCE [LARGE SCALE GENOMIC DNA]</scope>
    <source>
        <strain evidence="8">CLIB 918</strain>
    </source>
</reference>
<evidence type="ECO:0000256" key="1">
    <source>
        <dbReference type="ARBA" id="ARBA00004173"/>
    </source>
</evidence>
<keyword evidence="4 6" id="KW-0496">Mitochondrion</keyword>
<dbReference type="GO" id="GO:0003735">
    <property type="term" value="F:structural constituent of ribosome"/>
    <property type="evidence" value="ECO:0007669"/>
    <property type="project" value="UniProtKB-UniRule"/>
</dbReference>
<keyword evidence="9" id="KW-1185">Reference proteome</keyword>
<dbReference type="AlphaFoldDB" id="A0A0J9XCQ4"/>
<comment type="subcellular location">
    <subcellularLocation>
        <location evidence="1 6">Mitochondrion</location>
    </subcellularLocation>
</comment>
<sequence>MKIQDKATNVLQRAAHLLRAQRTSRDPVFEPTWFRVVANHPPTQNLARKPHNLEKFTDKTSKESAVQQEPRASSGHYVTRQPPRFNGIYTNSRHLYRPKKITYFEDEIRKLFFEHHPWELARPKLLVETDGKDSTRTNWSTLDQLSKKLDGESVVQRTIYLLENEPKYAKSKSWLAAYDQARLEFYRLRIRQDTQAKIAAEEAVMYGAVFGKSFIEKGVEKEQAYIEKWKVEALEATKAKQARNASPSAAVVEEAPSTEDFTASSA</sequence>
<proteinExistence type="inferred from homology"/>
<evidence type="ECO:0000313" key="8">
    <source>
        <dbReference type="EMBL" id="CDO55262.1"/>
    </source>
</evidence>
<evidence type="ECO:0000256" key="3">
    <source>
        <dbReference type="ARBA" id="ARBA00022980"/>
    </source>
</evidence>
<dbReference type="PANTHER" id="PTHR37799">
    <property type="entry name" value="37S RIBOSOMAL PROTEIN S25, MITOCHONDRIAL"/>
    <property type="match status" value="1"/>
</dbReference>
<dbReference type="OrthoDB" id="5542239at2759"/>
<evidence type="ECO:0000256" key="5">
    <source>
        <dbReference type="ARBA" id="ARBA00023274"/>
    </source>
</evidence>
<evidence type="ECO:0000256" key="7">
    <source>
        <dbReference type="SAM" id="MobiDB-lite"/>
    </source>
</evidence>
<dbReference type="STRING" id="1173061.A0A0J9XCQ4"/>
<gene>
    <name evidence="8" type="ORF">BN980_GECA10s02408g</name>
</gene>
<evidence type="ECO:0000313" key="9">
    <source>
        <dbReference type="Proteomes" id="UP000242525"/>
    </source>
</evidence>
<evidence type="ECO:0000256" key="6">
    <source>
        <dbReference type="PIRNR" id="PIRNR029764"/>
    </source>
</evidence>
<name>A0A0J9XCQ4_GEOCN</name>
<comment type="caution">
    <text evidence="8">The sequence shown here is derived from an EMBL/GenBank/DDBJ whole genome shotgun (WGS) entry which is preliminary data.</text>
</comment>
<dbReference type="InterPro" id="IPR016939">
    <property type="entry name" value="Ribosomal_mS23_fun"/>
</dbReference>
<dbReference type="Pfam" id="PF13741">
    <property type="entry name" value="MRP-S25"/>
    <property type="match status" value="1"/>
</dbReference>
<dbReference type="EMBL" id="CCBN010000010">
    <property type="protein sequence ID" value="CDO55262.1"/>
    <property type="molecule type" value="Genomic_DNA"/>
</dbReference>
<evidence type="ECO:0000256" key="2">
    <source>
        <dbReference type="ARBA" id="ARBA00009864"/>
    </source>
</evidence>
<protein>
    <recommendedName>
        <fullName evidence="6">37S ribosomal protein S25, mitochondrial</fullName>
    </recommendedName>
</protein>
<accession>A0A0J9XCQ4</accession>
<dbReference type="Proteomes" id="UP000242525">
    <property type="component" value="Unassembled WGS sequence"/>
</dbReference>
<feature type="region of interest" description="Disordered" evidence="7">
    <location>
        <begin position="56"/>
        <end position="83"/>
    </location>
</feature>
<comment type="similarity">
    <text evidence="2">Belongs to the mitochondrion-specific ribosomal protein mS23 family.</text>
</comment>
<organism evidence="8 9">
    <name type="scientific">Geotrichum candidum</name>
    <name type="common">Oospora lactis</name>
    <name type="synonym">Dipodascus geotrichum</name>
    <dbReference type="NCBI Taxonomy" id="1173061"/>
    <lineage>
        <taxon>Eukaryota</taxon>
        <taxon>Fungi</taxon>
        <taxon>Dikarya</taxon>
        <taxon>Ascomycota</taxon>
        <taxon>Saccharomycotina</taxon>
        <taxon>Dipodascomycetes</taxon>
        <taxon>Dipodascales</taxon>
        <taxon>Dipodascaceae</taxon>
        <taxon>Geotrichum</taxon>
    </lineage>
</organism>
<dbReference type="GO" id="GO:0005763">
    <property type="term" value="C:mitochondrial small ribosomal subunit"/>
    <property type="evidence" value="ECO:0007669"/>
    <property type="project" value="UniProtKB-UniRule"/>
</dbReference>
<feature type="region of interest" description="Disordered" evidence="7">
    <location>
        <begin position="240"/>
        <end position="266"/>
    </location>
</feature>